<dbReference type="Proteomes" id="UP000244064">
    <property type="component" value="Unassembled WGS sequence"/>
</dbReference>
<reference evidence="1 2" key="1">
    <citation type="submission" date="2018-04" db="EMBL/GenBank/DDBJ databases">
        <title>Pseudomonas sp. nov., isolated from mangrove soil.</title>
        <authorList>
            <person name="Chen C."/>
        </authorList>
    </citation>
    <scope>NUCLEOTIDE SEQUENCE [LARGE SCALE GENOMIC DNA]</scope>
    <source>
        <strain evidence="1 2">TC-11</strain>
    </source>
</reference>
<name>A0A2T5P7N4_9PSED</name>
<evidence type="ECO:0000313" key="1">
    <source>
        <dbReference type="EMBL" id="PTU73733.1"/>
    </source>
</evidence>
<accession>A0A2T5P7N4</accession>
<proteinExistence type="predicted"/>
<dbReference type="RefSeq" id="WP_108108177.1">
    <property type="nucleotide sequence ID" value="NZ_QASN01000020.1"/>
</dbReference>
<gene>
    <name evidence="1" type="ORF">DBO85_15625</name>
</gene>
<dbReference type="EMBL" id="QASN01000020">
    <property type="protein sequence ID" value="PTU73733.1"/>
    <property type="molecule type" value="Genomic_DNA"/>
</dbReference>
<organism evidence="1 2">
    <name type="scientific">Pseudomonas mangrovi</name>
    <dbReference type="NCBI Taxonomy" id="2161748"/>
    <lineage>
        <taxon>Bacteria</taxon>
        <taxon>Pseudomonadati</taxon>
        <taxon>Pseudomonadota</taxon>
        <taxon>Gammaproteobacteria</taxon>
        <taxon>Pseudomonadales</taxon>
        <taxon>Pseudomonadaceae</taxon>
        <taxon>Pseudomonas</taxon>
    </lineage>
</organism>
<protein>
    <recommendedName>
        <fullName evidence="3">DUF1499 domain-containing protein</fullName>
    </recommendedName>
</protein>
<evidence type="ECO:0000313" key="2">
    <source>
        <dbReference type="Proteomes" id="UP000244064"/>
    </source>
</evidence>
<sequence>MAFGFPAYHRERMTLPATDSAAVDIVLKTLTALSWQLRQQSPNQLLASTSMGLRSWGERIEIDLLPNNELAITSKCALPTQCFDWGKNRANVRRFLAELQAQG</sequence>
<dbReference type="OrthoDB" id="6052467at2"/>
<keyword evidence="2" id="KW-1185">Reference proteome</keyword>
<comment type="caution">
    <text evidence="1">The sequence shown here is derived from an EMBL/GenBank/DDBJ whole genome shotgun (WGS) entry which is preliminary data.</text>
</comment>
<dbReference type="AlphaFoldDB" id="A0A2T5P7N4"/>
<evidence type="ECO:0008006" key="3">
    <source>
        <dbReference type="Google" id="ProtNLM"/>
    </source>
</evidence>